<dbReference type="SUPFAM" id="SSF88659">
    <property type="entry name" value="Sigma3 and sigma4 domains of RNA polymerase sigma factors"/>
    <property type="match status" value="1"/>
</dbReference>
<dbReference type="SUPFAM" id="SSF88946">
    <property type="entry name" value="Sigma2 domain of RNA polymerase sigma factors"/>
    <property type="match status" value="1"/>
</dbReference>
<name>A0A495J2Y5_9SPHI</name>
<dbReference type="InterPro" id="IPR013249">
    <property type="entry name" value="RNA_pol_sigma70_r4_t2"/>
</dbReference>
<dbReference type="InterPro" id="IPR036388">
    <property type="entry name" value="WH-like_DNA-bd_sf"/>
</dbReference>
<dbReference type="InterPro" id="IPR013324">
    <property type="entry name" value="RNA_pol_sigma_r3/r4-like"/>
</dbReference>
<evidence type="ECO:0000256" key="1">
    <source>
        <dbReference type="ARBA" id="ARBA00010641"/>
    </source>
</evidence>
<keyword evidence="4" id="KW-0804">Transcription</keyword>
<protein>
    <submittedName>
        <fullName evidence="7">RNA polymerase sigma-70 factor (ECF subfamily)</fullName>
    </submittedName>
</protein>
<dbReference type="Gene3D" id="1.10.1740.10">
    <property type="match status" value="1"/>
</dbReference>
<dbReference type="AlphaFoldDB" id="A0A495J2Y5"/>
<gene>
    <name evidence="7" type="ORF">BDD43_3535</name>
</gene>
<dbReference type="GO" id="GO:0003677">
    <property type="term" value="F:DNA binding"/>
    <property type="evidence" value="ECO:0007669"/>
    <property type="project" value="InterPro"/>
</dbReference>
<dbReference type="InterPro" id="IPR039425">
    <property type="entry name" value="RNA_pol_sigma-70-like"/>
</dbReference>
<feature type="domain" description="RNA polymerase sigma-70 region 2" evidence="5">
    <location>
        <begin position="27"/>
        <end position="89"/>
    </location>
</feature>
<proteinExistence type="inferred from homology"/>
<dbReference type="Gene3D" id="1.10.10.10">
    <property type="entry name" value="Winged helix-like DNA-binding domain superfamily/Winged helix DNA-binding domain"/>
    <property type="match status" value="1"/>
</dbReference>
<dbReference type="InterPro" id="IPR013325">
    <property type="entry name" value="RNA_pol_sigma_r2"/>
</dbReference>
<keyword evidence="8" id="KW-1185">Reference proteome</keyword>
<evidence type="ECO:0000313" key="7">
    <source>
        <dbReference type="EMBL" id="RKR83330.1"/>
    </source>
</evidence>
<keyword evidence="2" id="KW-0805">Transcription regulation</keyword>
<accession>A0A495J2Y5</accession>
<evidence type="ECO:0000313" key="8">
    <source>
        <dbReference type="Proteomes" id="UP000268007"/>
    </source>
</evidence>
<dbReference type="Pfam" id="PF04542">
    <property type="entry name" value="Sigma70_r2"/>
    <property type="match status" value="1"/>
</dbReference>
<dbReference type="Pfam" id="PF08281">
    <property type="entry name" value="Sigma70_r4_2"/>
    <property type="match status" value="1"/>
</dbReference>
<dbReference type="NCBIfam" id="TIGR02937">
    <property type="entry name" value="sigma70-ECF"/>
    <property type="match status" value="1"/>
</dbReference>
<reference evidence="7 8" key="1">
    <citation type="submission" date="2018-10" db="EMBL/GenBank/DDBJ databases">
        <title>Genomic Encyclopedia of Archaeal and Bacterial Type Strains, Phase II (KMG-II): from individual species to whole genera.</title>
        <authorList>
            <person name="Goeker M."/>
        </authorList>
    </citation>
    <scope>NUCLEOTIDE SEQUENCE [LARGE SCALE GENOMIC DNA]</scope>
    <source>
        <strain evidence="7 8">DSM 18602</strain>
    </source>
</reference>
<dbReference type="GO" id="GO:0006352">
    <property type="term" value="P:DNA-templated transcription initiation"/>
    <property type="evidence" value="ECO:0007669"/>
    <property type="project" value="InterPro"/>
</dbReference>
<dbReference type="InterPro" id="IPR007627">
    <property type="entry name" value="RNA_pol_sigma70_r2"/>
</dbReference>
<dbReference type="CDD" id="cd06171">
    <property type="entry name" value="Sigma70_r4"/>
    <property type="match status" value="1"/>
</dbReference>
<dbReference type="PANTHER" id="PTHR43133">
    <property type="entry name" value="RNA POLYMERASE ECF-TYPE SIGMA FACTO"/>
    <property type="match status" value="1"/>
</dbReference>
<comment type="caution">
    <text evidence="7">The sequence shown here is derived from an EMBL/GenBank/DDBJ whole genome shotgun (WGS) entry which is preliminary data.</text>
</comment>
<dbReference type="InterPro" id="IPR014327">
    <property type="entry name" value="RNA_pol_sigma70_bacteroid"/>
</dbReference>
<dbReference type="NCBIfam" id="TIGR02985">
    <property type="entry name" value="Sig70_bacteroi1"/>
    <property type="match status" value="1"/>
</dbReference>
<evidence type="ECO:0000256" key="3">
    <source>
        <dbReference type="ARBA" id="ARBA00023082"/>
    </source>
</evidence>
<evidence type="ECO:0000256" key="4">
    <source>
        <dbReference type="ARBA" id="ARBA00023163"/>
    </source>
</evidence>
<dbReference type="OrthoDB" id="665981at2"/>
<evidence type="ECO:0000256" key="2">
    <source>
        <dbReference type="ARBA" id="ARBA00023015"/>
    </source>
</evidence>
<dbReference type="GO" id="GO:0016987">
    <property type="term" value="F:sigma factor activity"/>
    <property type="evidence" value="ECO:0007669"/>
    <property type="project" value="UniProtKB-KW"/>
</dbReference>
<dbReference type="Proteomes" id="UP000268007">
    <property type="component" value="Unassembled WGS sequence"/>
</dbReference>
<comment type="similarity">
    <text evidence="1">Belongs to the sigma-70 factor family. ECF subfamily.</text>
</comment>
<sequence>MNVSSLLTDIQMVGLLKKGDERALTLIYQRHWQSLFRSSFNLLKDKAACEDIIQEIFIKIWDRRATLEIQVSLKAYLYAAMRYEVYRQIKIGNVREDIFDAIYERLHTPAAYGNLEHKELLQQINSIVDTLPDRCREVYKLSREEQLSHKEIAERLDISTKTVENQITKALNHLRTSLGSVLSLELVIYLLKK</sequence>
<dbReference type="EMBL" id="RBKU01000001">
    <property type="protein sequence ID" value="RKR83330.1"/>
    <property type="molecule type" value="Genomic_DNA"/>
</dbReference>
<dbReference type="RefSeq" id="WP_121198844.1">
    <property type="nucleotide sequence ID" value="NZ_RBKU01000001.1"/>
</dbReference>
<dbReference type="PANTHER" id="PTHR43133:SF46">
    <property type="entry name" value="RNA POLYMERASE SIGMA-70 FACTOR ECF SUBFAMILY"/>
    <property type="match status" value="1"/>
</dbReference>
<organism evidence="7 8">
    <name type="scientific">Mucilaginibacter gracilis</name>
    <dbReference type="NCBI Taxonomy" id="423350"/>
    <lineage>
        <taxon>Bacteria</taxon>
        <taxon>Pseudomonadati</taxon>
        <taxon>Bacteroidota</taxon>
        <taxon>Sphingobacteriia</taxon>
        <taxon>Sphingobacteriales</taxon>
        <taxon>Sphingobacteriaceae</taxon>
        <taxon>Mucilaginibacter</taxon>
    </lineage>
</organism>
<keyword evidence="3" id="KW-0731">Sigma factor</keyword>
<dbReference type="InterPro" id="IPR014284">
    <property type="entry name" value="RNA_pol_sigma-70_dom"/>
</dbReference>
<evidence type="ECO:0000259" key="5">
    <source>
        <dbReference type="Pfam" id="PF04542"/>
    </source>
</evidence>
<feature type="domain" description="RNA polymerase sigma factor 70 region 4 type 2" evidence="6">
    <location>
        <begin position="122"/>
        <end position="174"/>
    </location>
</feature>
<evidence type="ECO:0000259" key="6">
    <source>
        <dbReference type="Pfam" id="PF08281"/>
    </source>
</evidence>